<dbReference type="Proteomes" id="UP000016666">
    <property type="component" value="Chromosome 6"/>
</dbReference>
<organism evidence="2 3">
    <name type="scientific">Anas platyrhynchos platyrhynchos</name>
    <name type="common">Northern mallard</name>
    <dbReference type="NCBI Taxonomy" id="8840"/>
    <lineage>
        <taxon>Eukaryota</taxon>
        <taxon>Metazoa</taxon>
        <taxon>Chordata</taxon>
        <taxon>Craniata</taxon>
        <taxon>Vertebrata</taxon>
        <taxon>Euteleostomi</taxon>
        <taxon>Archelosauria</taxon>
        <taxon>Archosauria</taxon>
        <taxon>Dinosauria</taxon>
        <taxon>Saurischia</taxon>
        <taxon>Theropoda</taxon>
        <taxon>Coelurosauria</taxon>
        <taxon>Aves</taxon>
        <taxon>Neognathae</taxon>
        <taxon>Galloanserae</taxon>
        <taxon>Anseriformes</taxon>
        <taxon>Anatidae</taxon>
        <taxon>Anatinae</taxon>
        <taxon>Anas</taxon>
    </lineage>
</organism>
<comment type="similarity">
    <text evidence="1">Belongs to the UPF0728 family.</text>
</comment>
<dbReference type="AlphaFoldDB" id="A0A493TT50"/>
<evidence type="ECO:0000256" key="1">
    <source>
        <dbReference type="ARBA" id="ARBA00009973"/>
    </source>
</evidence>
<proteinExistence type="inferred from homology"/>
<dbReference type="PANTHER" id="PTHR28448">
    <property type="entry name" value="UPF0728 PROTEIN C10ORF53"/>
    <property type="match status" value="1"/>
</dbReference>
<dbReference type="Ensembl" id="ENSAPLT00000037007.1">
    <property type="protein sequence ID" value="ENSAPLP00000029073.1"/>
    <property type="gene ID" value="ENSAPLG00000022667.1"/>
</dbReference>
<dbReference type="GeneTree" id="ENSGT00390000002871"/>
<accession>A0A493TT50</accession>
<evidence type="ECO:0000313" key="2">
    <source>
        <dbReference type="Ensembl" id="ENSAPLP00000029073.1"/>
    </source>
</evidence>
<reference evidence="2" key="3">
    <citation type="submission" date="2025-09" db="UniProtKB">
        <authorList>
            <consortium name="Ensembl"/>
        </authorList>
    </citation>
    <scope>IDENTIFICATION</scope>
</reference>
<dbReference type="InterPro" id="IPR027885">
    <property type="entry name" value="UPF0728"/>
</dbReference>
<evidence type="ECO:0000313" key="3">
    <source>
        <dbReference type="Proteomes" id="UP000016666"/>
    </source>
</evidence>
<reference evidence="2 3" key="1">
    <citation type="submission" date="2017-10" db="EMBL/GenBank/DDBJ databases">
        <title>A new Pekin duck reference genome.</title>
        <authorList>
            <person name="Hou Z.-C."/>
            <person name="Zhou Z.-K."/>
            <person name="Zhu F."/>
            <person name="Hou S.-S."/>
        </authorList>
    </citation>
    <scope>NUCLEOTIDE SEQUENCE [LARGE SCALE GENOMIC DNA]</scope>
</reference>
<dbReference type="Pfam" id="PF15092">
    <property type="entry name" value="UPF0728"/>
    <property type="match status" value="1"/>
</dbReference>
<protein>
    <submittedName>
        <fullName evidence="2">Chromosome 10 open reading frame 53</fullName>
    </submittedName>
</protein>
<dbReference type="OMA" id="VEHRTYR"/>
<dbReference type="PANTHER" id="PTHR28448:SF1">
    <property type="entry name" value="UPF0728 PROTEIN C10ORF53"/>
    <property type="match status" value="1"/>
</dbReference>
<sequence length="93" mass="10634">LPKNYSLKLQYTRSSQQSKQMQYRSLLLHPFPAVLQADGHQLILEEIPDWNTVELIVNGETVFRCNINELDFGGDGKLDPLCEEARKAVLNAY</sequence>
<keyword evidence="3" id="KW-1185">Reference proteome</keyword>
<gene>
    <name evidence="2" type="primary">C10orf53</name>
</gene>
<reference evidence="2" key="2">
    <citation type="submission" date="2025-08" db="UniProtKB">
        <authorList>
            <consortium name="Ensembl"/>
        </authorList>
    </citation>
    <scope>IDENTIFICATION</scope>
</reference>
<name>A0A493TT50_ANAPP</name>